<organism evidence="12 13">
    <name type="scientific">Actinoplanes couchii</name>
    <dbReference type="NCBI Taxonomy" id="403638"/>
    <lineage>
        <taxon>Bacteria</taxon>
        <taxon>Bacillati</taxon>
        <taxon>Actinomycetota</taxon>
        <taxon>Actinomycetes</taxon>
        <taxon>Micromonosporales</taxon>
        <taxon>Micromonosporaceae</taxon>
        <taxon>Actinoplanes</taxon>
    </lineage>
</organism>
<reference evidence="12 13" key="1">
    <citation type="submission" date="2021-01" db="EMBL/GenBank/DDBJ databases">
        <title>Whole genome shotgun sequence of Actinoplanes couchii NBRC 106145.</title>
        <authorList>
            <person name="Komaki H."/>
            <person name="Tamura T."/>
        </authorList>
    </citation>
    <scope>NUCLEOTIDE SEQUENCE [LARGE SCALE GENOMIC DNA]</scope>
    <source>
        <strain evidence="12 13">NBRC 106145</strain>
    </source>
</reference>
<keyword evidence="13" id="KW-1185">Reference proteome</keyword>
<dbReference type="InterPro" id="IPR000014">
    <property type="entry name" value="PAS"/>
</dbReference>
<comment type="catalytic activity">
    <reaction evidence="1">
        <text>ATP + protein L-histidine = ADP + protein N-phospho-L-histidine.</text>
        <dbReference type="EC" id="2.7.13.3"/>
    </reaction>
</comment>
<evidence type="ECO:0000313" key="13">
    <source>
        <dbReference type="Proteomes" id="UP000612282"/>
    </source>
</evidence>
<accession>A0ABQ3X7F2</accession>
<comment type="caution">
    <text evidence="12">The sequence shown here is derived from an EMBL/GenBank/DDBJ whole genome shotgun (WGS) entry which is preliminary data.</text>
</comment>
<dbReference type="CDD" id="cd00082">
    <property type="entry name" value="HisKA"/>
    <property type="match status" value="1"/>
</dbReference>
<dbReference type="InterPro" id="IPR011006">
    <property type="entry name" value="CheY-like_superfamily"/>
</dbReference>
<dbReference type="PROSITE" id="PS50110">
    <property type="entry name" value="RESPONSE_REGULATORY"/>
    <property type="match status" value="1"/>
</dbReference>
<evidence type="ECO:0000256" key="8">
    <source>
        <dbReference type="SAM" id="MobiDB-lite"/>
    </source>
</evidence>
<dbReference type="CDD" id="cd00130">
    <property type="entry name" value="PAS"/>
    <property type="match status" value="1"/>
</dbReference>
<comment type="subcellular location">
    <subcellularLocation>
        <location evidence="2">Cell membrane</location>
    </subcellularLocation>
</comment>
<dbReference type="EMBL" id="BOMG01000041">
    <property type="protein sequence ID" value="GID54444.1"/>
    <property type="molecule type" value="Genomic_DNA"/>
</dbReference>
<evidence type="ECO:0000256" key="1">
    <source>
        <dbReference type="ARBA" id="ARBA00000085"/>
    </source>
</evidence>
<dbReference type="SUPFAM" id="SSF47384">
    <property type="entry name" value="Homodimeric domain of signal transducing histidine kinase"/>
    <property type="match status" value="1"/>
</dbReference>
<dbReference type="Gene3D" id="1.10.287.130">
    <property type="match status" value="1"/>
</dbReference>
<keyword evidence="4 7" id="KW-0597">Phosphoprotein</keyword>
<evidence type="ECO:0000313" key="12">
    <source>
        <dbReference type="EMBL" id="GID54444.1"/>
    </source>
</evidence>
<dbReference type="Proteomes" id="UP000612282">
    <property type="component" value="Unassembled WGS sequence"/>
</dbReference>
<keyword evidence="5" id="KW-0418">Kinase</keyword>
<dbReference type="InterPro" id="IPR003661">
    <property type="entry name" value="HisK_dim/P_dom"/>
</dbReference>
<feature type="compositionally biased region" description="Pro residues" evidence="8">
    <location>
        <begin position="652"/>
        <end position="665"/>
    </location>
</feature>
<feature type="compositionally biased region" description="Low complexity" evidence="8">
    <location>
        <begin position="641"/>
        <end position="651"/>
    </location>
</feature>
<dbReference type="PROSITE" id="PS50112">
    <property type="entry name" value="PAS"/>
    <property type="match status" value="1"/>
</dbReference>
<dbReference type="CDD" id="cd16922">
    <property type="entry name" value="HATPase_EvgS-ArcB-TorS-like"/>
    <property type="match status" value="1"/>
</dbReference>
<dbReference type="Gene3D" id="3.30.450.20">
    <property type="entry name" value="PAS domain"/>
    <property type="match status" value="1"/>
</dbReference>
<dbReference type="Pfam" id="PF00512">
    <property type="entry name" value="HisKA"/>
    <property type="match status" value="1"/>
</dbReference>
<feature type="compositionally biased region" description="Basic and acidic residues" evidence="8">
    <location>
        <begin position="580"/>
        <end position="590"/>
    </location>
</feature>
<evidence type="ECO:0000259" key="10">
    <source>
        <dbReference type="PROSITE" id="PS50110"/>
    </source>
</evidence>
<evidence type="ECO:0000256" key="5">
    <source>
        <dbReference type="ARBA" id="ARBA00022777"/>
    </source>
</evidence>
<dbReference type="Pfam" id="PF00989">
    <property type="entry name" value="PAS"/>
    <property type="match status" value="1"/>
</dbReference>
<evidence type="ECO:0000256" key="7">
    <source>
        <dbReference type="PROSITE-ProRule" id="PRU00169"/>
    </source>
</evidence>
<evidence type="ECO:0000256" key="2">
    <source>
        <dbReference type="ARBA" id="ARBA00004236"/>
    </source>
</evidence>
<dbReference type="SMART" id="SM00387">
    <property type="entry name" value="HATPase_c"/>
    <property type="match status" value="1"/>
</dbReference>
<dbReference type="InterPro" id="IPR036890">
    <property type="entry name" value="HATPase_C_sf"/>
</dbReference>
<proteinExistence type="predicted"/>
<dbReference type="PROSITE" id="PS50109">
    <property type="entry name" value="HIS_KIN"/>
    <property type="match status" value="1"/>
</dbReference>
<dbReference type="SMART" id="SM00388">
    <property type="entry name" value="HisKA"/>
    <property type="match status" value="1"/>
</dbReference>
<evidence type="ECO:0000259" key="11">
    <source>
        <dbReference type="PROSITE" id="PS50112"/>
    </source>
</evidence>
<keyword evidence="5" id="KW-0808">Transferase</keyword>
<dbReference type="SUPFAM" id="SSF55874">
    <property type="entry name" value="ATPase domain of HSP90 chaperone/DNA topoisomerase II/histidine kinase"/>
    <property type="match status" value="1"/>
</dbReference>
<dbReference type="InterPro" id="IPR035965">
    <property type="entry name" value="PAS-like_dom_sf"/>
</dbReference>
<evidence type="ECO:0000256" key="3">
    <source>
        <dbReference type="ARBA" id="ARBA00012438"/>
    </source>
</evidence>
<feature type="modified residue" description="4-aspartylphosphate" evidence="7">
    <location>
        <position position="495"/>
    </location>
</feature>
<dbReference type="PANTHER" id="PTHR45339:SF1">
    <property type="entry name" value="HYBRID SIGNAL TRANSDUCTION HISTIDINE KINASE J"/>
    <property type="match status" value="1"/>
</dbReference>
<dbReference type="Pfam" id="PF02518">
    <property type="entry name" value="HATPase_c"/>
    <property type="match status" value="1"/>
</dbReference>
<dbReference type="SUPFAM" id="SSF55785">
    <property type="entry name" value="PYP-like sensor domain (PAS domain)"/>
    <property type="match status" value="1"/>
</dbReference>
<feature type="domain" description="Response regulatory" evidence="10">
    <location>
        <begin position="441"/>
        <end position="556"/>
    </location>
</feature>
<name>A0ABQ3X7F2_9ACTN</name>
<dbReference type="PRINTS" id="PR00344">
    <property type="entry name" value="BCTRLSENSOR"/>
</dbReference>
<feature type="domain" description="PAS" evidence="11">
    <location>
        <begin position="53"/>
        <end position="128"/>
    </location>
</feature>
<dbReference type="Gene3D" id="3.40.50.2300">
    <property type="match status" value="1"/>
</dbReference>
<feature type="domain" description="Histidine kinase" evidence="9">
    <location>
        <begin position="200"/>
        <end position="424"/>
    </location>
</feature>
<evidence type="ECO:0000259" key="9">
    <source>
        <dbReference type="PROSITE" id="PS50109"/>
    </source>
</evidence>
<dbReference type="RefSeq" id="WP_203795548.1">
    <property type="nucleotide sequence ID" value="NZ_BAAAQE010000035.1"/>
</dbReference>
<dbReference type="NCBIfam" id="TIGR00229">
    <property type="entry name" value="sensory_box"/>
    <property type="match status" value="1"/>
</dbReference>
<dbReference type="InterPro" id="IPR003594">
    <property type="entry name" value="HATPase_dom"/>
</dbReference>
<keyword evidence="6" id="KW-0902">Two-component regulatory system</keyword>
<protein>
    <recommendedName>
        <fullName evidence="3">histidine kinase</fullName>
        <ecNumber evidence="3">2.7.13.3</ecNumber>
    </recommendedName>
</protein>
<dbReference type="PANTHER" id="PTHR45339">
    <property type="entry name" value="HYBRID SIGNAL TRANSDUCTION HISTIDINE KINASE J"/>
    <property type="match status" value="1"/>
</dbReference>
<dbReference type="InterPro" id="IPR013767">
    <property type="entry name" value="PAS_fold"/>
</dbReference>
<dbReference type="SUPFAM" id="SSF52172">
    <property type="entry name" value="CheY-like"/>
    <property type="match status" value="1"/>
</dbReference>
<evidence type="ECO:0000256" key="4">
    <source>
        <dbReference type="ARBA" id="ARBA00022553"/>
    </source>
</evidence>
<gene>
    <name evidence="12" type="ORF">Aco03nite_028480</name>
</gene>
<dbReference type="InterPro" id="IPR004358">
    <property type="entry name" value="Sig_transdc_His_kin-like_C"/>
</dbReference>
<dbReference type="InterPro" id="IPR001789">
    <property type="entry name" value="Sig_transdc_resp-reg_receiver"/>
</dbReference>
<dbReference type="Gene3D" id="3.30.565.10">
    <property type="entry name" value="Histidine kinase-like ATPase, C-terminal domain"/>
    <property type="match status" value="1"/>
</dbReference>
<dbReference type="EC" id="2.7.13.3" evidence="3"/>
<dbReference type="SMART" id="SM00091">
    <property type="entry name" value="PAS"/>
    <property type="match status" value="1"/>
</dbReference>
<dbReference type="InterPro" id="IPR036097">
    <property type="entry name" value="HisK_dim/P_sf"/>
</dbReference>
<sequence>MFLGKAVYLLAGAALGGTAVLAGRRSRRAVIDISAVAHDITARVRADHRHRAEREQLEMIMQAASDPFFTMDGAGRVTEWNRQAEQVFGWTRAEILGRPVTGTILPPRYRPSLDRLLGGRLEWLLDRPTEMAATHRDGHEIDGHEIPVELTTWCLRNHTGPHFHGFVRDITARRQTAQALAQARDQALETAALKSQFLASMSHEIRTPMNGVIGLTGLLLGTGLDERQRRYAEGIGAAGSALLAVINDVLDFSKLEAGKVLLEEANFPLLRLIDDVVALVAPPDTHDGLTVTGSCDPLLPGTVRGDPAKLRQVLLNLAGNAVKFTPAGQVTVTAVLDTTHGCGPGEVPVRFEVRDTGIGIDEHQREELFEAFTQADAGTTRRFGGTGLGLAISRDLVGLMGGRIGVASAPGRGSTFWFTATLRSAREDLDLSDRHSLDGLRVLIVDRDPDDRTDLAEQLSAWSMDAVGVPDTIGAVAVMKDAAATGQPIDLLIVDQHTMPGDTVAIVPPGCPAPKTIMLAEDPRHLPGEPTRAGMSAAFTKPLRQSQLYDALVGVLSQPAADRSAGTPTGTPPPRTTRPARADHRADRQRPGRGPGPLPGCRNGRAPGQTADPGGRLPGAGPVGPLGSRRRRGRGGRPDRQAPGPSCAAPTRRPPPTPWTGCSPP</sequence>
<feature type="region of interest" description="Disordered" evidence="8">
    <location>
        <begin position="559"/>
        <end position="665"/>
    </location>
</feature>
<evidence type="ECO:0000256" key="6">
    <source>
        <dbReference type="ARBA" id="ARBA00023012"/>
    </source>
</evidence>
<dbReference type="InterPro" id="IPR005467">
    <property type="entry name" value="His_kinase_dom"/>
</dbReference>